<comment type="caution">
    <text evidence="2">The sequence shown here is derived from an EMBL/GenBank/DDBJ whole genome shotgun (WGS) entry which is preliminary data.</text>
</comment>
<dbReference type="AlphaFoldDB" id="A0A066TZ62"/>
<gene>
    <name evidence="2" type="ORF">DV20_21800</name>
</gene>
<keyword evidence="3" id="KW-1185">Reference proteome</keyword>
<accession>A0A066TZ62</accession>
<evidence type="ECO:0000313" key="3">
    <source>
        <dbReference type="Proteomes" id="UP000027345"/>
    </source>
</evidence>
<dbReference type="Proteomes" id="UP000027345">
    <property type="component" value="Unassembled WGS sequence"/>
</dbReference>
<sequence>MTPTGSAWRNGWSPARSAEQHALVQPGQERRGVVVDRDGAGLGQLRRADAAGEHRDRADAGLGGGVDVPDRVADEDRVLRCRAGLVERGEHRLRVGLGRLDVFAGDDAGDDVIDVEDLPQHLELVRCRRGGQHHPQPAPGQLADEVGGLVERPEQFGRLQVEAAVQLLRLVADAAGVFVAQQGAQQLAGPLADRAVHVPRVHGPVQRVERPAPGVDVEVVGIDERAVDVEQDRGGDGSLLCRCGFPVLGTGNGRVVRIPRCGGKYT</sequence>
<evidence type="ECO:0000313" key="2">
    <source>
        <dbReference type="EMBL" id="KDN20125.1"/>
    </source>
</evidence>
<feature type="compositionally biased region" description="Basic and acidic residues" evidence="1">
    <location>
        <begin position="46"/>
        <end position="59"/>
    </location>
</feature>
<proteinExistence type="predicted"/>
<reference evidence="2 3" key="1">
    <citation type="submission" date="2014-05" db="EMBL/GenBank/DDBJ databases">
        <title>Draft genome sequence of Amycolatopsis rifamycinica DSM 46095.</title>
        <authorList>
            <person name="Lal R."/>
            <person name="Saxena A."/>
            <person name="Kumari R."/>
            <person name="Mukherjee U."/>
            <person name="Singh P."/>
            <person name="Sangwan N."/>
            <person name="Mahato N.K."/>
        </authorList>
    </citation>
    <scope>NUCLEOTIDE SEQUENCE [LARGE SCALE GENOMIC DNA]</scope>
    <source>
        <strain evidence="2 3">DSM 46095</strain>
    </source>
</reference>
<dbReference type="EMBL" id="JMQI01000046">
    <property type="protein sequence ID" value="KDN20125.1"/>
    <property type="molecule type" value="Genomic_DNA"/>
</dbReference>
<name>A0A066TZ62_9PSEU</name>
<organism evidence="2 3">
    <name type="scientific">Amycolatopsis rifamycinica</name>
    <dbReference type="NCBI Taxonomy" id="287986"/>
    <lineage>
        <taxon>Bacteria</taxon>
        <taxon>Bacillati</taxon>
        <taxon>Actinomycetota</taxon>
        <taxon>Actinomycetes</taxon>
        <taxon>Pseudonocardiales</taxon>
        <taxon>Pseudonocardiaceae</taxon>
        <taxon>Amycolatopsis</taxon>
    </lineage>
</organism>
<dbReference type="STRING" id="287986.DV20_21800"/>
<feature type="region of interest" description="Disordered" evidence="1">
    <location>
        <begin position="1"/>
        <end position="38"/>
    </location>
</feature>
<evidence type="ECO:0000256" key="1">
    <source>
        <dbReference type="SAM" id="MobiDB-lite"/>
    </source>
</evidence>
<feature type="region of interest" description="Disordered" evidence="1">
    <location>
        <begin position="45"/>
        <end position="64"/>
    </location>
</feature>
<protein>
    <submittedName>
        <fullName evidence="2">Uncharacterized protein</fullName>
    </submittedName>
</protein>
<feature type="compositionally biased region" description="Basic and acidic residues" evidence="1">
    <location>
        <begin position="28"/>
        <end position="38"/>
    </location>
</feature>